<keyword evidence="2" id="KW-1185">Reference proteome</keyword>
<dbReference type="AlphaFoldDB" id="A0AAN9KRC8"/>
<reference evidence="1 2" key="1">
    <citation type="submission" date="2024-01" db="EMBL/GenBank/DDBJ databases">
        <title>The genomes of 5 underutilized Papilionoideae crops provide insights into root nodulation and disease resistanc.</title>
        <authorList>
            <person name="Jiang F."/>
        </authorList>
    </citation>
    <scope>NUCLEOTIDE SEQUENCE [LARGE SCALE GENOMIC DNA]</scope>
    <source>
        <strain evidence="1">LVBAO_FW01</strain>
        <tissue evidence="1">Leaves</tissue>
    </source>
</reference>
<evidence type="ECO:0000313" key="1">
    <source>
        <dbReference type="EMBL" id="KAK7320992.1"/>
    </source>
</evidence>
<name>A0AAN9KRC8_CANGL</name>
<organism evidence="1 2">
    <name type="scientific">Canavalia gladiata</name>
    <name type="common">Sword bean</name>
    <name type="synonym">Dolichos gladiatus</name>
    <dbReference type="NCBI Taxonomy" id="3824"/>
    <lineage>
        <taxon>Eukaryota</taxon>
        <taxon>Viridiplantae</taxon>
        <taxon>Streptophyta</taxon>
        <taxon>Embryophyta</taxon>
        <taxon>Tracheophyta</taxon>
        <taxon>Spermatophyta</taxon>
        <taxon>Magnoliopsida</taxon>
        <taxon>eudicotyledons</taxon>
        <taxon>Gunneridae</taxon>
        <taxon>Pentapetalae</taxon>
        <taxon>rosids</taxon>
        <taxon>fabids</taxon>
        <taxon>Fabales</taxon>
        <taxon>Fabaceae</taxon>
        <taxon>Papilionoideae</taxon>
        <taxon>50 kb inversion clade</taxon>
        <taxon>NPAAA clade</taxon>
        <taxon>indigoferoid/millettioid clade</taxon>
        <taxon>Phaseoleae</taxon>
        <taxon>Canavalia</taxon>
    </lineage>
</organism>
<gene>
    <name evidence="1" type="ORF">VNO77_31015</name>
</gene>
<sequence>MKKSTSYKGALLVTWGGGFLEKETHSGNFRWNSLSFRKLRKVRFFSLVSSANPAPSSTNPRSVPVICNPEETARRNEEDVIAANFAERQHCGTSLHAKNMRRNMSVEATELLIYGCKQFPWPIPTESLMQRRLQTKFIEVFDEEAKMKCVEAC</sequence>
<protein>
    <submittedName>
        <fullName evidence="1">Uncharacterized protein</fullName>
    </submittedName>
</protein>
<evidence type="ECO:0000313" key="2">
    <source>
        <dbReference type="Proteomes" id="UP001367508"/>
    </source>
</evidence>
<dbReference type="EMBL" id="JAYMYQ010000007">
    <property type="protein sequence ID" value="KAK7320992.1"/>
    <property type="molecule type" value="Genomic_DNA"/>
</dbReference>
<proteinExistence type="predicted"/>
<dbReference type="Proteomes" id="UP001367508">
    <property type="component" value="Unassembled WGS sequence"/>
</dbReference>
<comment type="caution">
    <text evidence="1">The sequence shown here is derived from an EMBL/GenBank/DDBJ whole genome shotgun (WGS) entry which is preliminary data.</text>
</comment>
<accession>A0AAN9KRC8</accession>